<evidence type="ECO:0000256" key="9">
    <source>
        <dbReference type="ARBA" id="ARBA00022989"/>
    </source>
</evidence>
<dbReference type="GO" id="GO:0008270">
    <property type="term" value="F:zinc ion binding"/>
    <property type="evidence" value="ECO:0007669"/>
    <property type="project" value="UniProtKB-KW"/>
</dbReference>
<dbReference type="SUPFAM" id="SSF57850">
    <property type="entry name" value="RING/U-box"/>
    <property type="match status" value="1"/>
</dbReference>
<dbReference type="OrthoDB" id="21204at2759"/>
<evidence type="ECO:0000256" key="7">
    <source>
        <dbReference type="ARBA" id="ARBA00022786"/>
    </source>
</evidence>
<keyword evidence="7" id="KW-0833">Ubl conjugation pathway</keyword>
<comment type="subcellular location">
    <subcellularLocation>
        <location evidence="1">Membrane</location>
        <topology evidence="1">Single-pass membrane protein</topology>
    </subcellularLocation>
</comment>
<evidence type="ECO:0000256" key="1">
    <source>
        <dbReference type="ARBA" id="ARBA00004167"/>
    </source>
</evidence>
<evidence type="ECO:0000256" key="12">
    <source>
        <dbReference type="PROSITE-ProRule" id="PRU00175"/>
    </source>
</evidence>
<dbReference type="SMART" id="SM00184">
    <property type="entry name" value="RING"/>
    <property type="match status" value="1"/>
</dbReference>
<keyword evidence="15" id="KW-1185">Reference proteome</keyword>
<evidence type="ECO:0000313" key="15">
    <source>
        <dbReference type="Proteomes" id="UP000636709"/>
    </source>
</evidence>
<dbReference type="InterPro" id="IPR001841">
    <property type="entry name" value="Znf_RING"/>
</dbReference>
<feature type="domain" description="RING-type" evidence="13">
    <location>
        <begin position="71"/>
        <end position="113"/>
    </location>
</feature>
<evidence type="ECO:0000256" key="10">
    <source>
        <dbReference type="ARBA" id="ARBA00023136"/>
    </source>
</evidence>
<evidence type="ECO:0000313" key="14">
    <source>
        <dbReference type="EMBL" id="KAF8671284.1"/>
    </source>
</evidence>
<protein>
    <recommendedName>
        <fullName evidence="13">RING-type domain-containing protein</fullName>
    </recommendedName>
</protein>
<comment type="caution">
    <text evidence="14">The sequence shown here is derived from an EMBL/GenBank/DDBJ whole genome shotgun (WGS) entry which is preliminary data.</text>
</comment>
<evidence type="ECO:0000256" key="3">
    <source>
        <dbReference type="ARBA" id="ARBA00022679"/>
    </source>
</evidence>
<keyword evidence="5" id="KW-0479">Metal-binding</keyword>
<dbReference type="Gramene" id="Dexi8A01G0001190.1">
    <property type="protein sequence ID" value="Dexi8A01G0001190.1:cds"/>
    <property type="gene ID" value="Dexi8A01G0001190"/>
</dbReference>
<dbReference type="Gene3D" id="3.30.40.10">
    <property type="entry name" value="Zinc/RING finger domain, C3HC4 (zinc finger)"/>
    <property type="match status" value="1"/>
</dbReference>
<keyword evidence="6 12" id="KW-0863">Zinc-finger</keyword>
<reference evidence="14" key="1">
    <citation type="submission" date="2020-07" db="EMBL/GenBank/DDBJ databases">
        <title>Genome sequence and genetic diversity analysis of an under-domesticated orphan crop, white fonio (Digitaria exilis).</title>
        <authorList>
            <person name="Bennetzen J.L."/>
            <person name="Chen S."/>
            <person name="Ma X."/>
            <person name="Wang X."/>
            <person name="Yssel A.E.J."/>
            <person name="Chaluvadi S.R."/>
            <person name="Johnson M."/>
            <person name="Gangashetty P."/>
            <person name="Hamidou F."/>
            <person name="Sanogo M.D."/>
            <person name="Zwaenepoel A."/>
            <person name="Wallace J."/>
            <person name="Van De Peer Y."/>
            <person name="Van Deynze A."/>
        </authorList>
    </citation>
    <scope>NUCLEOTIDE SEQUENCE</scope>
    <source>
        <tissue evidence="14">Leaves</tissue>
    </source>
</reference>
<evidence type="ECO:0000256" key="2">
    <source>
        <dbReference type="ARBA" id="ARBA00004906"/>
    </source>
</evidence>
<keyword evidence="9" id="KW-1133">Transmembrane helix</keyword>
<gene>
    <name evidence="14" type="ORF">HU200_049993</name>
</gene>
<dbReference type="EMBL" id="JACEFO010002240">
    <property type="protein sequence ID" value="KAF8671284.1"/>
    <property type="molecule type" value="Genomic_DNA"/>
</dbReference>
<evidence type="ECO:0000256" key="4">
    <source>
        <dbReference type="ARBA" id="ARBA00022692"/>
    </source>
</evidence>
<dbReference type="PANTHER" id="PTHR45768:SF18">
    <property type="entry name" value="RING-H2 FINGER PROTEIN ATL47-RELATED"/>
    <property type="match status" value="1"/>
</dbReference>
<dbReference type="GO" id="GO:0016740">
    <property type="term" value="F:transferase activity"/>
    <property type="evidence" value="ECO:0007669"/>
    <property type="project" value="UniProtKB-KW"/>
</dbReference>
<evidence type="ECO:0000256" key="11">
    <source>
        <dbReference type="ARBA" id="ARBA00024209"/>
    </source>
</evidence>
<dbReference type="InterPro" id="IPR013083">
    <property type="entry name" value="Znf_RING/FYVE/PHD"/>
</dbReference>
<dbReference type="Proteomes" id="UP000636709">
    <property type="component" value="Unassembled WGS sequence"/>
</dbReference>
<accession>A0A835E691</accession>
<evidence type="ECO:0000256" key="6">
    <source>
        <dbReference type="ARBA" id="ARBA00022771"/>
    </source>
</evidence>
<evidence type="ECO:0000256" key="5">
    <source>
        <dbReference type="ARBA" id="ARBA00022723"/>
    </source>
</evidence>
<evidence type="ECO:0000259" key="13">
    <source>
        <dbReference type="PROSITE" id="PS50089"/>
    </source>
</evidence>
<keyword evidence="8" id="KW-0862">Zinc</keyword>
<organism evidence="14 15">
    <name type="scientific">Digitaria exilis</name>
    <dbReference type="NCBI Taxonomy" id="1010633"/>
    <lineage>
        <taxon>Eukaryota</taxon>
        <taxon>Viridiplantae</taxon>
        <taxon>Streptophyta</taxon>
        <taxon>Embryophyta</taxon>
        <taxon>Tracheophyta</taxon>
        <taxon>Spermatophyta</taxon>
        <taxon>Magnoliopsida</taxon>
        <taxon>Liliopsida</taxon>
        <taxon>Poales</taxon>
        <taxon>Poaceae</taxon>
        <taxon>PACMAD clade</taxon>
        <taxon>Panicoideae</taxon>
        <taxon>Panicodae</taxon>
        <taxon>Paniceae</taxon>
        <taxon>Anthephorinae</taxon>
        <taxon>Digitaria</taxon>
    </lineage>
</organism>
<proteinExistence type="inferred from homology"/>
<name>A0A835E691_9POAL</name>
<dbReference type="Pfam" id="PF13639">
    <property type="entry name" value="zf-RING_2"/>
    <property type="match status" value="1"/>
</dbReference>
<keyword evidence="3" id="KW-0808">Transferase</keyword>
<dbReference type="GO" id="GO:0016020">
    <property type="term" value="C:membrane"/>
    <property type="evidence" value="ECO:0007669"/>
    <property type="project" value="UniProtKB-SubCell"/>
</dbReference>
<dbReference type="PANTHER" id="PTHR45768">
    <property type="entry name" value="E3 UBIQUITIN-PROTEIN LIGASE RNF13-LIKE"/>
    <property type="match status" value="1"/>
</dbReference>
<dbReference type="PROSITE" id="PS50089">
    <property type="entry name" value="ZF_RING_2"/>
    <property type="match status" value="1"/>
</dbReference>
<evidence type="ECO:0000256" key="8">
    <source>
        <dbReference type="ARBA" id="ARBA00022833"/>
    </source>
</evidence>
<dbReference type="AlphaFoldDB" id="A0A835E691"/>
<sequence length="136" mass="15304">MRRVPASSIRSINLPVPPELIFNPDLDAAVDRLFDEVDRSRSRKRARAAASNEAIKGLVLVAGACRSGEDCPVCLQNFCTADETLRAMPCSHAFHYGCISQWLRRNASCPLCRHQLLPDEDEDAEEHQNQRRRTTT</sequence>
<comment type="pathway">
    <text evidence="2">Protein modification; protein ubiquitination.</text>
</comment>
<comment type="similarity">
    <text evidence="11">Belongs to the RING-type zinc finger family. ATL subfamily.</text>
</comment>
<keyword evidence="4" id="KW-0812">Transmembrane</keyword>
<keyword evidence="10" id="KW-0472">Membrane</keyword>